<protein>
    <submittedName>
        <fullName evidence="10">Histidinol dehydrogenase</fullName>
    </submittedName>
</protein>
<evidence type="ECO:0000256" key="8">
    <source>
        <dbReference type="PIRSR" id="PIRSR000099-4"/>
    </source>
</evidence>
<feature type="binding site" evidence="6">
    <location>
        <position position="178"/>
    </location>
    <ligand>
        <name>NAD(+)</name>
        <dbReference type="ChEBI" id="CHEBI:57540"/>
    </ligand>
</feature>
<dbReference type="PIRSF" id="PIRSF000099">
    <property type="entry name" value="Histidinol_dh"/>
    <property type="match status" value="1"/>
</dbReference>
<feature type="binding site" evidence="7">
    <location>
        <position position="226"/>
    </location>
    <ligand>
        <name>substrate</name>
    </ligand>
</feature>
<dbReference type="GO" id="GO:0046872">
    <property type="term" value="F:metal ion binding"/>
    <property type="evidence" value="ECO:0007669"/>
    <property type="project" value="UniProtKB-KW"/>
</dbReference>
<dbReference type="PANTHER" id="PTHR21256">
    <property type="entry name" value="HISTIDINOL DEHYDROGENASE HDH"/>
    <property type="match status" value="1"/>
</dbReference>
<feature type="binding site" evidence="6">
    <location>
        <position position="155"/>
    </location>
    <ligand>
        <name>NAD(+)</name>
        <dbReference type="ChEBI" id="CHEBI:57540"/>
    </ligand>
</feature>
<dbReference type="GO" id="GO:0005829">
    <property type="term" value="C:cytosol"/>
    <property type="evidence" value="ECO:0007669"/>
    <property type="project" value="TreeGrafter"/>
</dbReference>
<comment type="caution">
    <text evidence="10">The sequence shown here is derived from an EMBL/GenBank/DDBJ whole genome shotgun (WGS) entry which is preliminary data.</text>
</comment>
<dbReference type="NCBIfam" id="TIGR00069">
    <property type="entry name" value="hisD"/>
    <property type="match status" value="1"/>
</dbReference>
<dbReference type="STRING" id="1392540.P256_02314"/>
<proteinExistence type="inferred from homology"/>
<comment type="cofactor">
    <cofactor evidence="8">
        <name>Zn(2+)</name>
        <dbReference type="ChEBI" id="CHEBI:29105"/>
    </cofactor>
    <text evidence="8">Binds 1 zinc ion per subunit.</text>
</comment>
<keyword evidence="6" id="KW-0520">NAD</keyword>
<evidence type="ECO:0000256" key="3">
    <source>
        <dbReference type="ARBA" id="ARBA00023002"/>
    </source>
</evidence>
<dbReference type="SUPFAM" id="SSF53720">
    <property type="entry name" value="ALDH-like"/>
    <property type="match status" value="1"/>
</dbReference>
<feature type="active site" description="Proton acceptor" evidence="5">
    <location>
        <position position="292"/>
    </location>
</feature>
<dbReference type="InterPro" id="IPR012131">
    <property type="entry name" value="Hstdl_DH"/>
</dbReference>
<evidence type="ECO:0000256" key="6">
    <source>
        <dbReference type="PIRSR" id="PIRSR000099-2"/>
    </source>
</evidence>
<dbReference type="GO" id="GO:0000105">
    <property type="term" value="P:L-histidine biosynthetic process"/>
    <property type="evidence" value="ECO:0007669"/>
    <property type="project" value="InterPro"/>
</dbReference>
<dbReference type="Gene3D" id="3.40.50.1980">
    <property type="entry name" value="Nitrogenase molybdenum iron protein domain"/>
    <property type="match status" value="2"/>
</dbReference>
<reference evidence="10 11" key="1">
    <citation type="submission" date="2013-10" db="EMBL/GenBank/DDBJ databases">
        <title>The Genome Sequence of Acinetobacter nectaris CIP 110549.</title>
        <authorList>
            <consortium name="The Broad Institute Genomics Platform"/>
            <consortium name="The Broad Institute Genome Sequencing Center for Infectious Disease"/>
            <person name="Cerqueira G."/>
            <person name="Feldgarden M."/>
            <person name="Courvalin P."/>
            <person name="Grillot-Courvalin C."/>
            <person name="Clermont D."/>
            <person name="Rocha E."/>
            <person name="Yoon E.-J."/>
            <person name="Nemec A."/>
            <person name="Young S.K."/>
            <person name="Zeng Q."/>
            <person name="Gargeya S."/>
            <person name="Fitzgerald M."/>
            <person name="Abouelleil A."/>
            <person name="Alvarado L."/>
            <person name="Berlin A.M."/>
            <person name="Chapman S.B."/>
            <person name="Gainer-Dewar J."/>
            <person name="Goldberg J."/>
            <person name="Gnerre S."/>
            <person name="Griggs A."/>
            <person name="Gujja S."/>
            <person name="Hansen M."/>
            <person name="Howarth C."/>
            <person name="Imamovic A."/>
            <person name="Ireland A."/>
            <person name="Larimer J."/>
            <person name="McCowan C."/>
            <person name="Murphy C."/>
            <person name="Pearson M."/>
            <person name="Poon T.W."/>
            <person name="Priest M."/>
            <person name="Roberts A."/>
            <person name="Saif S."/>
            <person name="Shea T."/>
            <person name="Sykes S."/>
            <person name="Wortman J."/>
            <person name="Nusbaum C."/>
            <person name="Birren B."/>
        </authorList>
    </citation>
    <scope>NUCLEOTIDE SEQUENCE [LARGE SCALE GENOMIC DNA]</scope>
    <source>
        <strain evidence="10 11">CIP 110549</strain>
    </source>
</reference>
<keyword evidence="1 8" id="KW-0479">Metal-binding</keyword>
<evidence type="ECO:0000256" key="2">
    <source>
        <dbReference type="ARBA" id="ARBA00022833"/>
    </source>
</evidence>
<feature type="binding site" evidence="7">
    <location>
        <position position="325"/>
    </location>
    <ligand>
        <name>substrate</name>
    </ligand>
</feature>
<keyword evidence="2 8" id="KW-0862">Zinc</keyword>
<dbReference type="GO" id="GO:0004399">
    <property type="term" value="F:histidinol dehydrogenase activity"/>
    <property type="evidence" value="ECO:0007669"/>
    <property type="project" value="InterPro"/>
</dbReference>
<feature type="binding site" evidence="7">
    <location>
        <position position="385"/>
    </location>
    <ligand>
        <name>substrate</name>
    </ligand>
</feature>
<feature type="binding site" evidence="8">
    <location>
        <position position="226"/>
    </location>
    <ligand>
        <name>Zn(2+)</name>
        <dbReference type="ChEBI" id="CHEBI:29105"/>
    </ligand>
</feature>
<dbReference type="PANTHER" id="PTHR21256:SF14">
    <property type="entry name" value="HISTIDINOL DEHYDROGENASE"/>
    <property type="match status" value="1"/>
</dbReference>
<keyword evidence="3 4" id="KW-0560">Oxidoreductase</keyword>
<dbReference type="PROSITE" id="PS00611">
    <property type="entry name" value="HISOL_DEHYDROGENASE"/>
    <property type="match status" value="1"/>
</dbReference>
<dbReference type="eggNOG" id="COG0141">
    <property type="taxonomic scope" value="Bacteria"/>
</dbReference>
<organism evidence="10 11">
    <name type="scientific">Acinetobacter nectaris CIP 110549</name>
    <dbReference type="NCBI Taxonomy" id="1392540"/>
    <lineage>
        <taxon>Bacteria</taxon>
        <taxon>Pseudomonadati</taxon>
        <taxon>Pseudomonadota</taxon>
        <taxon>Gammaproteobacteria</taxon>
        <taxon>Moraxellales</taxon>
        <taxon>Moraxellaceae</taxon>
        <taxon>Acinetobacter</taxon>
    </lineage>
</organism>
<dbReference type="OrthoDB" id="9805269at2"/>
<gene>
    <name evidence="10" type="ORF">P256_02314</name>
</gene>
<feature type="active site" description="Proton acceptor" evidence="5">
    <location>
        <position position="291"/>
    </location>
</feature>
<comment type="similarity">
    <text evidence="4 9">Belongs to the histidinol dehydrogenase family.</text>
</comment>
<evidence type="ECO:0000256" key="7">
    <source>
        <dbReference type="PIRSR" id="PIRSR000099-3"/>
    </source>
</evidence>
<accession>V2UPI9</accession>
<name>V2UPI9_9GAMM</name>
<dbReference type="PATRIC" id="fig|1392540.3.peg.2234"/>
<dbReference type="CDD" id="cd06572">
    <property type="entry name" value="Histidinol_dh"/>
    <property type="match status" value="1"/>
</dbReference>
<keyword evidence="11" id="KW-1185">Reference proteome</keyword>
<evidence type="ECO:0000256" key="4">
    <source>
        <dbReference type="PIRNR" id="PIRNR000099"/>
    </source>
</evidence>
<dbReference type="InterPro" id="IPR001692">
    <property type="entry name" value="Histidinol_DH_CS"/>
</dbReference>
<dbReference type="FunFam" id="3.40.50.1980:FF:000001">
    <property type="entry name" value="Histidinol dehydrogenase"/>
    <property type="match status" value="1"/>
</dbReference>
<evidence type="ECO:0000256" key="5">
    <source>
        <dbReference type="PIRSR" id="PIRSR000099-1"/>
    </source>
</evidence>
<dbReference type="EMBL" id="AYER01000010">
    <property type="protein sequence ID" value="ESK37259.1"/>
    <property type="molecule type" value="Genomic_DNA"/>
</dbReference>
<evidence type="ECO:0000256" key="1">
    <source>
        <dbReference type="ARBA" id="ARBA00022723"/>
    </source>
</evidence>
<dbReference type="InterPro" id="IPR016161">
    <property type="entry name" value="Ald_DH/histidinol_DH"/>
</dbReference>
<sequence>MIINIEKDGENAIKNYSEQFDKWMPKTFRLSQEEIAACLADLTPQQINDIKFAQNQVKNFAEHQRASMLDIEVETLPGIILGHKNIPVETVGCYIPSGKYPLLASAHMSVLTAKVAGVKKVVAVSPPYEGKPSSAVVAACALAGVDEIYCIGGVQAVSALAFGIGEFPAVDMIVSPGNAYIAEAKRQLFGKIGIDLIAGPTETLIIADETVDGELVATDLLGQAEHGPTSPTVLITTSESLANDTLKHIEILLSKLDTAKIAGQAWEMYEEIILCENDEEMVKEADKVASEHVQVMTKDPDYFLSNLQNYGALFLGSRTNVAYGDKVIGTNHTLPTSKSARYTGGLWVGKFLKTCTYQRILTDEATTLIGSYCSRLCTLEKFTGHAEQANIRVRRYGNKNVPFGSAVGVE</sequence>
<dbReference type="Proteomes" id="UP000023785">
    <property type="component" value="Unassembled WGS sequence"/>
</dbReference>
<dbReference type="HOGENOM" id="CLU_006732_3_3_6"/>
<evidence type="ECO:0000256" key="9">
    <source>
        <dbReference type="RuleBase" id="RU004175"/>
    </source>
</evidence>
<feature type="binding site" evidence="7">
    <location>
        <position position="292"/>
    </location>
    <ligand>
        <name>substrate</name>
    </ligand>
</feature>
<dbReference type="PRINTS" id="PR00083">
    <property type="entry name" value="HOLDHDRGNASE"/>
</dbReference>
<feature type="binding site" evidence="8">
    <location>
        <position position="325"/>
    </location>
    <ligand>
        <name>Zn(2+)</name>
        <dbReference type="ChEBI" id="CHEBI:29105"/>
    </ligand>
</feature>
<dbReference type="InterPro" id="IPR022695">
    <property type="entry name" value="Histidinol_DH_monofunct"/>
</dbReference>
<feature type="binding site" evidence="7">
    <location>
        <position position="380"/>
    </location>
    <ligand>
        <name>substrate</name>
    </ligand>
</feature>
<feature type="binding site" evidence="7">
    <location>
        <position position="223"/>
    </location>
    <ligand>
        <name>substrate</name>
    </ligand>
</feature>
<evidence type="ECO:0000313" key="10">
    <source>
        <dbReference type="EMBL" id="ESK37259.1"/>
    </source>
</evidence>
<feature type="binding site" evidence="8">
    <location>
        <position position="385"/>
    </location>
    <ligand>
        <name>Zn(2+)</name>
        <dbReference type="ChEBI" id="CHEBI:29105"/>
    </ligand>
</feature>
<dbReference type="Pfam" id="PF00815">
    <property type="entry name" value="Histidinol_dh"/>
    <property type="match status" value="1"/>
</dbReference>
<dbReference type="GO" id="GO:0051287">
    <property type="term" value="F:NAD binding"/>
    <property type="evidence" value="ECO:0007669"/>
    <property type="project" value="InterPro"/>
</dbReference>
<feature type="binding site" evidence="8">
    <location>
        <position position="223"/>
    </location>
    <ligand>
        <name>Zn(2+)</name>
        <dbReference type="ChEBI" id="CHEBI:29105"/>
    </ligand>
</feature>
<evidence type="ECO:0000313" key="11">
    <source>
        <dbReference type="Proteomes" id="UP000023785"/>
    </source>
</evidence>
<dbReference type="Gene3D" id="1.20.5.1300">
    <property type="match status" value="1"/>
</dbReference>
<feature type="binding site" evidence="6">
    <location>
        <position position="94"/>
    </location>
    <ligand>
        <name>NAD(+)</name>
        <dbReference type="ChEBI" id="CHEBI:57540"/>
    </ligand>
</feature>
<feature type="binding site" evidence="7">
    <location>
        <position position="201"/>
    </location>
    <ligand>
        <name>substrate</name>
    </ligand>
</feature>
<dbReference type="AlphaFoldDB" id="V2UPI9"/>